<proteinExistence type="predicted"/>
<reference evidence="2" key="1">
    <citation type="submission" date="2023-07" db="EMBL/GenBank/DDBJ databases">
        <title>The genome sequence of Rhodocytophaga aerolata KACC 12507.</title>
        <authorList>
            <person name="Zhang X."/>
        </authorList>
    </citation>
    <scope>NUCLEOTIDE SEQUENCE</scope>
    <source>
        <strain evidence="2">KACC 12507</strain>
    </source>
</reference>
<accession>A0ABT8QZ72</accession>
<evidence type="ECO:0000313" key="3">
    <source>
        <dbReference type="Proteomes" id="UP001168528"/>
    </source>
</evidence>
<feature type="transmembrane region" description="Helical" evidence="1">
    <location>
        <begin position="365"/>
        <end position="385"/>
    </location>
</feature>
<protein>
    <recommendedName>
        <fullName evidence="4">O-antigen ligase family protein</fullName>
    </recommendedName>
</protein>
<feature type="transmembrane region" description="Helical" evidence="1">
    <location>
        <begin position="339"/>
        <end position="358"/>
    </location>
</feature>
<keyword evidence="1" id="KW-0812">Transmembrane</keyword>
<feature type="transmembrane region" description="Helical" evidence="1">
    <location>
        <begin position="169"/>
        <end position="187"/>
    </location>
</feature>
<feature type="transmembrane region" description="Helical" evidence="1">
    <location>
        <begin position="227"/>
        <end position="250"/>
    </location>
</feature>
<comment type="caution">
    <text evidence="2">The sequence shown here is derived from an EMBL/GenBank/DDBJ whole genome shotgun (WGS) entry which is preliminary data.</text>
</comment>
<feature type="transmembrane region" description="Helical" evidence="1">
    <location>
        <begin position="58"/>
        <end position="78"/>
    </location>
</feature>
<organism evidence="2 3">
    <name type="scientific">Rhodocytophaga aerolata</name>
    <dbReference type="NCBI Taxonomy" id="455078"/>
    <lineage>
        <taxon>Bacteria</taxon>
        <taxon>Pseudomonadati</taxon>
        <taxon>Bacteroidota</taxon>
        <taxon>Cytophagia</taxon>
        <taxon>Cytophagales</taxon>
        <taxon>Rhodocytophagaceae</taxon>
        <taxon>Rhodocytophaga</taxon>
    </lineage>
</organism>
<dbReference type="Proteomes" id="UP001168528">
    <property type="component" value="Unassembled WGS sequence"/>
</dbReference>
<feature type="transmembrane region" description="Helical" evidence="1">
    <location>
        <begin position="84"/>
        <end position="103"/>
    </location>
</feature>
<dbReference type="RefSeq" id="WP_302035939.1">
    <property type="nucleotide sequence ID" value="NZ_JAUKPO010000001.1"/>
</dbReference>
<feature type="transmembrane region" description="Helical" evidence="1">
    <location>
        <begin position="199"/>
        <end position="215"/>
    </location>
</feature>
<dbReference type="EMBL" id="JAUKPO010000001">
    <property type="protein sequence ID" value="MDO1445145.1"/>
    <property type="molecule type" value="Genomic_DNA"/>
</dbReference>
<evidence type="ECO:0000313" key="2">
    <source>
        <dbReference type="EMBL" id="MDO1445145.1"/>
    </source>
</evidence>
<gene>
    <name evidence="2" type="ORF">Q0590_02730</name>
</gene>
<sequence>MNKKKFLLFLWTFLLICFRPSIFGEKYNPLVFFCFLIVTGLIALSQNIFIKFKVKKKFLVTVTVILTTVLYFVLQGFILSDAKLTVLNSAIIILGTITCFLYVLNSANQFYILKFFIYIHFAFSISSICTFIIYVLTGFNPSNLPVLVDLYALVEYAVYDPSRLFSNHVILFPFTVVWSNAEFLGISVHRALGIYREPGMAQIFFLTAYFLTYFIPLAKPRLIRNTILAGSFLTFSTASFISFLFGIVIYKFANSLKFQNIIKSLLNPLRITIFASLFIIASAITYNLVKDKLNDISGQTRIISYLKGAKRLMASPMFGEGYYNSFAKNEEGIVISDSFIGLIGVSYQIGLIGIMLYLTSWYFGVSMLGNTASLCIYIPCFITLFTSQPSYNDVFTWFLLLIDTSHFKPISSL</sequence>
<keyword evidence="1" id="KW-0472">Membrane</keyword>
<keyword evidence="1" id="KW-1133">Transmembrane helix</keyword>
<evidence type="ECO:0000256" key="1">
    <source>
        <dbReference type="SAM" id="Phobius"/>
    </source>
</evidence>
<evidence type="ECO:0008006" key="4">
    <source>
        <dbReference type="Google" id="ProtNLM"/>
    </source>
</evidence>
<feature type="transmembrane region" description="Helical" evidence="1">
    <location>
        <begin position="115"/>
        <end position="136"/>
    </location>
</feature>
<feature type="transmembrane region" description="Helical" evidence="1">
    <location>
        <begin position="30"/>
        <end position="49"/>
    </location>
</feature>
<keyword evidence="3" id="KW-1185">Reference proteome</keyword>
<feature type="transmembrane region" description="Helical" evidence="1">
    <location>
        <begin position="271"/>
        <end position="289"/>
    </location>
</feature>
<name>A0ABT8QZ72_9BACT</name>